<dbReference type="AlphaFoldDB" id="A0A3M7R3S2"/>
<dbReference type="SUPFAM" id="SSF48371">
    <property type="entry name" value="ARM repeat"/>
    <property type="match status" value="1"/>
</dbReference>
<proteinExistence type="predicted"/>
<comment type="caution">
    <text evidence="2">The sequence shown here is derived from an EMBL/GenBank/DDBJ whole genome shotgun (WGS) entry which is preliminary data.</text>
</comment>
<evidence type="ECO:0000313" key="3">
    <source>
        <dbReference type="Proteomes" id="UP000276133"/>
    </source>
</evidence>
<reference evidence="2 3" key="1">
    <citation type="journal article" date="2018" name="Sci. Rep.">
        <title>Genomic signatures of local adaptation to the degree of environmental predictability in rotifers.</title>
        <authorList>
            <person name="Franch-Gras L."/>
            <person name="Hahn C."/>
            <person name="Garcia-Roger E.M."/>
            <person name="Carmona M.J."/>
            <person name="Serra M."/>
            <person name="Gomez A."/>
        </authorList>
    </citation>
    <scope>NUCLEOTIDE SEQUENCE [LARGE SCALE GENOMIC DNA]</scope>
    <source>
        <strain evidence="2">HYR1</strain>
    </source>
</reference>
<gene>
    <name evidence="2" type="ORF">BpHYR1_007991</name>
</gene>
<accession>A0A3M7R3S2</accession>
<keyword evidence="1" id="KW-0732">Signal</keyword>
<dbReference type="InterPro" id="IPR016024">
    <property type="entry name" value="ARM-type_fold"/>
</dbReference>
<dbReference type="EMBL" id="REGN01004317">
    <property type="protein sequence ID" value="RNA18031.1"/>
    <property type="molecule type" value="Genomic_DNA"/>
</dbReference>
<feature type="chain" id="PRO_5018094363" evidence="1">
    <location>
        <begin position="18"/>
        <end position="228"/>
    </location>
</feature>
<dbReference type="Proteomes" id="UP000276133">
    <property type="component" value="Unassembled WGS sequence"/>
</dbReference>
<protein>
    <submittedName>
        <fullName evidence="2">Uncharacterized protein</fullName>
    </submittedName>
</protein>
<sequence>MKSVLLIVLLGFAYATAQDIGTDFLIDNIVSPTVNDIISGVGNYLVTSLANWVTGLFGKRDLNVNQIISQVQNLVSNYQTQIDQIIAGFSTQIQNLFNILNLATPAKSALRIEYVHRIADVELKIREETVNFLSDLYAIFQQIFGQHFENLFNSHGRSVFNNVTSIINNLTNTITQVLENYGESFLQTAVNISDLSQPLLQQLQQQLGVDADQLVQHFQQIINQFQQN</sequence>
<organism evidence="2 3">
    <name type="scientific">Brachionus plicatilis</name>
    <name type="common">Marine rotifer</name>
    <name type="synonym">Brachionus muelleri</name>
    <dbReference type="NCBI Taxonomy" id="10195"/>
    <lineage>
        <taxon>Eukaryota</taxon>
        <taxon>Metazoa</taxon>
        <taxon>Spiralia</taxon>
        <taxon>Gnathifera</taxon>
        <taxon>Rotifera</taxon>
        <taxon>Eurotatoria</taxon>
        <taxon>Monogononta</taxon>
        <taxon>Pseudotrocha</taxon>
        <taxon>Ploima</taxon>
        <taxon>Brachionidae</taxon>
        <taxon>Brachionus</taxon>
    </lineage>
</organism>
<dbReference type="OrthoDB" id="10419412at2759"/>
<keyword evidence="3" id="KW-1185">Reference proteome</keyword>
<evidence type="ECO:0000313" key="2">
    <source>
        <dbReference type="EMBL" id="RNA18031.1"/>
    </source>
</evidence>
<feature type="signal peptide" evidence="1">
    <location>
        <begin position="1"/>
        <end position="17"/>
    </location>
</feature>
<name>A0A3M7R3S2_BRAPC</name>
<evidence type="ECO:0000256" key="1">
    <source>
        <dbReference type="SAM" id="SignalP"/>
    </source>
</evidence>